<evidence type="ECO:0000313" key="1">
    <source>
        <dbReference type="EMBL" id="TBU09270.1"/>
    </source>
</evidence>
<keyword evidence="2" id="KW-1185">Reference proteome</keyword>
<name>A0A4Q9LPI8_9MICR</name>
<dbReference type="EMBL" id="PITI01000044">
    <property type="protein sequence ID" value="TBU09270.1"/>
    <property type="molecule type" value="Genomic_DNA"/>
</dbReference>
<proteinExistence type="predicted"/>
<dbReference type="Proteomes" id="UP000291404">
    <property type="component" value="Unassembled WGS sequence"/>
</dbReference>
<sequence length="68" mass="7738">MVDTCIPIKIAGEIVEATEENMSLKTIKNRDYRKEIRAKRGLKASNGVYEKCNLATKCRKGTFLVFNE</sequence>
<accession>A0A4Q9LPI8</accession>
<dbReference type="AlphaFoldDB" id="A0A4Q9LPI8"/>
<gene>
    <name evidence="1" type="ORF">CWI36_0044p0060</name>
</gene>
<reference evidence="1 2" key="1">
    <citation type="submission" date="2017-12" db="EMBL/GenBank/DDBJ databases">
        <authorList>
            <person name="Pombert J.-F."/>
            <person name="Haag K.L."/>
            <person name="Ebert D."/>
        </authorList>
    </citation>
    <scope>NUCLEOTIDE SEQUENCE [LARGE SCALE GENOMIC DNA]</scope>
    <source>
        <strain evidence="1">BE-OM-2</strain>
    </source>
</reference>
<evidence type="ECO:0000313" key="2">
    <source>
        <dbReference type="Proteomes" id="UP000291404"/>
    </source>
</evidence>
<dbReference type="VEuPathDB" id="MicrosporidiaDB:CWI36_0044p0060"/>
<organism evidence="1 2">
    <name type="scientific">Hamiltosporidium magnivora</name>
    <dbReference type="NCBI Taxonomy" id="148818"/>
    <lineage>
        <taxon>Eukaryota</taxon>
        <taxon>Fungi</taxon>
        <taxon>Fungi incertae sedis</taxon>
        <taxon>Microsporidia</taxon>
        <taxon>Dubosqiidae</taxon>
        <taxon>Hamiltosporidium</taxon>
    </lineage>
</organism>
<protein>
    <submittedName>
        <fullName evidence="1">Uncharacterized protein</fullName>
    </submittedName>
</protein>
<comment type="caution">
    <text evidence="1">The sequence shown here is derived from an EMBL/GenBank/DDBJ whole genome shotgun (WGS) entry which is preliminary data.</text>
</comment>